<reference evidence="4" key="1">
    <citation type="journal article" date="2019" name="Int. J. Syst. Evol. Microbiol.">
        <title>The Global Catalogue of Microorganisms (GCM) 10K type strain sequencing project: providing services to taxonomists for standard genome sequencing and annotation.</title>
        <authorList>
            <consortium name="The Broad Institute Genomics Platform"/>
            <consortium name="The Broad Institute Genome Sequencing Center for Infectious Disease"/>
            <person name="Wu L."/>
            <person name="Ma J."/>
        </authorList>
    </citation>
    <scope>NUCLEOTIDE SEQUENCE [LARGE SCALE GENOMIC DNA]</scope>
    <source>
        <strain evidence="4">CGMCC 1.10188</strain>
    </source>
</reference>
<proteinExistence type="predicted"/>
<organism evidence="3 4">
    <name type="scientific">Tistrella bauzanensis</name>
    <dbReference type="NCBI Taxonomy" id="657419"/>
    <lineage>
        <taxon>Bacteria</taxon>
        <taxon>Pseudomonadati</taxon>
        <taxon>Pseudomonadota</taxon>
        <taxon>Alphaproteobacteria</taxon>
        <taxon>Geminicoccales</taxon>
        <taxon>Geminicoccaceae</taxon>
        <taxon>Tistrella</taxon>
    </lineage>
</organism>
<evidence type="ECO:0000313" key="3">
    <source>
        <dbReference type="EMBL" id="GGB63593.1"/>
    </source>
</evidence>
<protein>
    <submittedName>
        <fullName evidence="3">Uncharacterized protein</fullName>
    </submittedName>
</protein>
<feature type="compositionally biased region" description="Pro residues" evidence="1">
    <location>
        <begin position="259"/>
        <end position="278"/>
    </location>
</feature>
<feature type="chain" id="PRO_5046813029" evidence="2">
    <location>
        <begin position="35"/>
        <end position="337"/>
    </location>
</feature>
<comment type="caution">
    <text evidence="3">The sequence shown here is derived from an EMBL/GenBank/DDBJ whole genome shotgun (WGS) entry which is preliminary data.</text>
</comment>
<feature type="region of interest" description="Disordered" evidence="1">
    <location>
        <begin position="253"/>
        <end position="337"/>
    </location>
</feature>
<evidence type="ECO:0000256" key="1">
    <source>
        <dbReference type="SAM" id="MobiDB-lite"/>
    </source>
</evidence>
<evidence type="ECO:0000313" key="4">
    <source>
        <dbReference type="Proteomes" id="UP000603352"/>
    </source>
</evidence>
<sequence>MNAMTQSRRSAFHPLRLATASLLAAMAASCAPMAHEPDDLPPEGIILPSTDPIIVMTPDGRPVPADPGLDQPILHDPAVWQPVVWPPGSVAPQPPAAVDALLDAGMARRFETMARLKADNRVTAKLAADRRAVNLGGLLPLSYPASVTIDPLMPAPTPAETMARFRALDQMVVDRVMTQGEAQAERARIVDAVLPPAPPQPLPAPQVMTATELADHGRRIDAWLRRGLITVTEASAERSRVIDLTRQIEMQAAMQAAPEPAPPVEPLAPSPSIPPATPALPVHDGPAAPPRELPPPQITPATPTPPVLPAGYPGLAPYPGETVPEPGRPVSLVPATG</sequence>
<accession>A0ABQ1JD99</accession>
<dbReference type="EMBL" id="BMDZ01000142">
    <property type="protein sequence ID" value="GGB63593.1"/>
    <property type="molecule type" value="Genomic_DNA"/>
</dbReference>
<keyword evidence="2" id="KW-0732">Signal</keyword>
<gene>
    <name evidence="3" type="ORF">GCM10011505_50200</name>
</gene>
<feature type="signal peptide" evidence="2">
    <location>
        <begin position="1"/>
        <end position="34"/>
    </location>
</feature>
<keyword evidence="4" id="KW-1185">Reference proteome</keyword>
<evidence type="ECO:0000256" key="2">
    <source>
        <dbReference type="SAM" id="SignalP"/>
    </source>
</evidence>
<name>A0ABQ1JD99_9PROT</name>
<feature type="compositionally biased region" description="Low complexity" evidence="1">
    <location>
        <begin position="309"/>
        <end position="320"/>
    </location>
</feature>
<feature type="compositionally biased region" description="Pro residues" evidence="1">
    <location>
        <begin position="287"/>
        <end position="308"/>
    </location>
</feature>
<dbReference type="Proteomes" id="UP000603352">
    <property type="component" value="Unassembled WGS sequence"/>
</dbReference>